<dbReference type="AlphaFoldDB" id="A0AAE0B5J3"/>
<accession>A0AAE0B5J3</accession>
<evidence type="ECO:0000313" key="1">
    <source>
        <dbReference type="EMBL" id="KAK3229649.1"/>
    </source>
</evidence>
<dbReference type="EMBL" id="JANJYJ010000001">
    <property type="protein sequence ID" value="KAK3229649.1"/>
    <property type="molecule type" value="Genomic_DNA"/>
</dbReference>
<dbReference type="Proteomes" id="UP001281410">
    <property type="component" value="Unassembled WGS sequence"/>
</dbReference>
<comment type="caution">
    <text evidence="1">The sequence shown here is derived from an EMBL/GenBank/DDBJ whole genome shotgun (WGS) entry which is preliminary data.</text>
</comment>
<dbReference type="Gene3D" id="1.10.510.10">
    <property type="entry name" value="Transferase(Phosphotransferase) domain 1"/>
    <property type="match status" value="1"/>
</dbReference>
<protein>
    <submittedName>
        <fullName evidence="1">Uncharacterized protein</fullName>
    </submittedName>
</protein>
<sequence length="106" mass="11815">MNCALHDEKRLEVLVDRDLKGCFDASDLEKVVELALQCTQSNPNIGPKISEVLKVLEELVGQFGMEESQVRNNLGEARDCSFSRNYSDVHGESSFVIKAMELSGPR</sequence>
<evidence type="ECO:0000313" key="2">
    <source>
        <dbReference type="Proteomes" id="UP001281410"/>
    </source>
</evidence>
<organism evidence="1 2">
    <name type="scientific">Dipteronia sinensis</name>
    <dbReference type="NCBI Taxonomy" id="43782"/>
    <lineage>
        <taxon>Eukaryota</taxon>
        <taxon>Viridiplantae</taxon>
        <taxon>Streptophyta</taxon>
        <taxon>Embryophyta</taxon>
        <taxon>Tracheophyta</taxon>
        <taxon>Spermatophyta</taxon>
        <taxon>Magnoliopsida</taxon>
        <taxon>eudicotyledons</taxon>
        <taxon>Gunneridae</taxon>
        <taxon>Pentapetalae</taxon>
        <taxon>rosids</taxon>
        <taxon>malvids</taxon>
        <taxon>Sapindales</taxon>
        <taxon>Sapindaceae</taxon>
        <taxon>Hippocastanoideae</taxon>
        <taxon>Acereae</taxon>
        <taxon>Dipteronia</taxon>
    </lineage>
</organism>
<proteinExistence type="predicted"/>
<keyword evidence="2" id="KW-1185">Reference proteome</keyword>
<name>A0AAE0B5J3_9ROSI</name>
<gene>
    <name evidence="1" type="ORF">Dsin_001530</name>
</gene>
<reference evidence="1" key="1">
    <citation type="journal article" date="2023" name="Plant J.">
        <title>Genome sequences and population genomics provide insights into the demographic history, inbreeding, and mutation load of two 'living fossil' tree species of Dipteronia.</title>
        <authorList>
            <person name="Feng Y."/>
            <person name="Comes H.P."/>
            <person name="Chen J."/>
            <person name="Zhu S."/>
            <person name="Lu R."/>
            <person name="Zhang X."/>
            <person name="Li P."/>
            <person name="Qiu J."/>
            <person name="Olsen K.M."/>
            <person name="Qiu Y."/>
        </authorList>
    </citation>
    <scope>NUCLEOTIDE SEQUENCE</scope>
    <source>
        <strain evidence="1">NBL</strain>
    </source>
</reference>